<evidence type="ECO:0000256" key="2">
    <source>
        <dbReference type="ARBA" id="ARBA00022443"/>
    </source>
</evidence>
<dbReference type="SMART" id="SM00055">
    <property type="entry name" value="FCH"/>
    <property type="match status" value="1"/>
</dbReference>
<dbReference type="InterPro" id="IPR036028">
    <property type="entry name" value="SH3-like_dom_sf"/>
</dbReference>
<dbReference type="Proteomes" id="UP001219933">
    <property type="component" value="Chromosome 4"/>
</dbReference>
<evidence type="ECO:0000256" key="5">
    <source>
        <dbReference type="SAM" id="MobiDB-lite"/>
    </source>
</evidence>
<dbReference type="Pfam" id="PF00018">
    <property type="entry name" value="SH3_1"/>
    <property type="match status" value="1"/>
</dbReference>
<evidence type="ECO:0000259" key="7">
    <source>
        <dbReference type="SMART" id="SM00326"/>
    </source>
</evidence>
<dbReference type="GO" id="GO:0030036">
    <property type="term" value="P:actin cytoskeleton organization"/>
    <property type="evidence" value="ECO:0007669"/>
    <property type="project" value="UniProtKB-ARBA"/>
</dbReference>
<feature type="region of interest" description="Disordered" evidence="5">
    <location>
        <begin position="311"/>
        <end position="624"/>
    </location>
</feature>
<dbReference type="SUPFAM" id="SSF103657">
    <property type="entry name" value="BAR/IMD domain-like"/>
    <property type="match status" value="1"/>
</dbReference>
<keyword evidence="9" id="KW-1185">Reference proteome</keyword>
<protein>
    <submittedName>
        <fullName evidence="8">Formin-binding protein</fullName>
    </submittedName>
</protein>
<sequence length="765" mass="83106">MHGAPGSDEALQFCNAFWGENDAGFQVIQSHSKNTFKTLEDLRSFYKERAEIELDYSKKLAKLAKTPLGRYEVGPIRHALDTVRTETDSISRSHHQLAQSIRKEVDQPLYEFIHRADGMRRPSQLAVEKLHRHKVAQTQYVARAREKYEHDCTKVNAYTAQSNLVQGRDLDKLMMKLERVQATVGGNDADYQSYVHALQDTTQKWNAEWKSHLDICQDVEEDRQEFLKSNLWNLANAISTVCVSDDEACERVRVALEACEAIRDVYAFVSEFGTGPAIPVAPEYINYAQGQVHPTAPEFETAHFERLSTRGGTYASVPTGNLGPRTPPPQVSLTPTHMGRTPPPQASLTPAHMGRTPPPIGRTPPPMGRTPPPMGRTPPPLGRTPPPAVHSPHAGRTATPNALGASPFQSVPSRDSIFAPGGPPLSPRGGTPRQQTPRVAPPSLPPPSLPAQDEDPDDPINKALANLRLRQSRKSPAPGSRPTSMAVSEHSEAHPIPAPESARGADMIPHSRTMPASAAAIATGAPPFEPAPAQPPHPPPSTMDSTPASSNVRNSMPPGGSVSDPRMFQRPVSPAAAFMRAPERTPSPAYDRIVHNYGQAFPSERRSGSPTKPTPQRASTPLGIALDAQGSVTQDEMADNYRREPVSVPGGFPADIASEPAEPDGYAAPADHAAQGQVPASAYESHVMPPPTGQYSENGEPILFYVKALYDYAATMPEEFSFTAGDIIAVTHTEPDGWWQGELLDENRRVPGANTFPSNFVVLLM</sequence>
<dbReference type="PRINTS" id="PR00499">
    <property type="entry name" value="P67PHOX"/>
</dbReference>
<accession>A0AAF0ET53</accession>
<feature type="compositionally biased region" description="Low complexity" evidence="5">
    <location>
        <begin position="515"/>
        <end position="526"/>
    </location>
</feature>
<feature type="region of interest" description="Disordered" evidence="5">
    <location>
        <begin position="643"/>
        <end position="677"/>
    </location>
</feature>
<keyword evidence="4" id="KW-0597">Phosphoprotein</keyword>
<dbReference type="CDD" id="cd07651">
    <property type="entry name" value="F-BAR_PombeCdc15_like"/>
    <property type="match status" value="1"/>
</dbReference>
<feature type="domain" description="FCH" evidence="6">
    <location>
        <begin position="15"/>
        <end position="101"/>
    </location>
</feature>
<dbReference type="FunFam" id="1.20.1270.60:FF:000045">
    <property type="entry name" value="Cell division control protein"/>
    <property type="match status" value="1"/>
</dbReference>
<evidence type="ECO:0000313" key="8">
    <source>
        <dbReference type="EMBL" id="WFD36295.1"/>
    </source>
</evidence>
<evidence type="ECO:0000256" key="4">
    <source>
        <dbReference type="ARBA" id="ARBA00022553"/>
    </source>
</evidence>
<dbReference type="Pfam" id="PF00611">
    <property type="entry name" value="FCH"/>
    <property type="match status" value="1"/>
</dbReference>
<dbReference type="CDD" id="cd00174">
    <property type="entry name" value="SH3"/>
    <property type="match status" value="1"/>
</dbReference>
<dbReference type="GO" id="GO:0005543">
    <property type="term" value="F:phospholipid binding"/>
    <property type="evidence" value="ECO:0007669"/>
    <property type="project" value="TreeGrafter"/>
</dbReference>
<keyword evidence="2" id="KW-0728">SH3 domain</keyword>
<gene>
    <name evidence="8" type="primary">HOF1</name>
    <name evidence="8" type="ORF">MCUN1_003174</name>
</gene>
<proteinExistence type="predicted"/>
<dbReference type="InterPro" id="IPR027267">
    <property type="entry name" value="AH/BAR_dom_sf"/>
</dbReference>
<comment type="subcellular location">
    <subcellularLocation>
        <location evidence="1">Cytoplasm</location>
    </subcellularLocation>
</comment>
<evidence type="ECO:0000256" key="1">
    <source>
        <dbReference type="ARBA" id="ARBA00004496"/>
    </source>
</evidence>
<dbReference type="PANTHER" id="PTHR23065:SF7">
    <property type="entry name" value="NOSTRIN, ISOFORM H"/>
    <property type="match status" value="1"/>
</dbReference>
<feature type="compositionally biased region" description="Pro residues" evidence="5">
    <location>
        <begin position="527"/>
        <end position="541"/>
    </location>
</feature>
<name>A0AAF0ET53_9BASI</name>
<dbReference type="Gene3D" id="1.20.1270.60">
    <property type="entry name" value="Arfaptin homology (AH) domain/BAR domain"/>
    <property type="match status" value="1"/>
</dbReference>
<evidence type="ECO:0000313" key="9">
    <source>
        <dbReference type="Proteomes" id="UP001219933"/>
    </source>
</evidence>
<dbReference type="SUPFAM" id="SSF50044">
    <property type="entry name" value="SH3-domain"/>
    <property type="match status" value="1"/>
</dbReference>
<dbReference type="Gene3D" id="2.30.30.40">
    <property type="entry name" value="SH3 Domains"/>
    <property type="match status" value="1"/>
</dbReference>
<evidence type="ECO:0000256" key="3">
    <source>
        <dbReference type="ARBA" id="ARBA00022490"/>
    </source>
</evidence>
<feature type="compositionally biased region" description="Polar residues" evidence="5">
    <location>
        <begin position="542"/>
        <end position="554"/>
    </location>
</feature>
<dbReference type="PANTHER" id="PTHR23065">
    <property type="entry name" value="PROLINE-SERINE-THREONINE PHOSPHATASE INTERACTING PROTEIN 1"/>
    <property type="match status" value="1"/>
</dbReference>
<feature type="compositionally biased region" description="Pro residues" evidence="5">
    <location>
        <begin position="356"/>
        <end position="389"/>
    </location>
</feature>
<feature type="compositionally biased region" description="Pro residues" evidence="5">
    <location>
        <begin position="439"/>
        <end position="449"/>
    </location>
</feature>
<feature type="compositionally biased region" description="Polar residues" evidence="5">
    <location>
        <begin position="608"/>
        <end position="619"/>
    </location>
</feature>
<evidence type="ECO:0000259" key="6">
    <source>
        <dbReference type="SMART" id="SM00055"/>
    </source>
</evidence>
<dbReference type="GO" id="GO:0120104">
    <property type="term" value="C:mitotic actomyosin contractile ring, proximal layer"/>
    <property type="evidence" value="ECO:0007669"/>
    <property type="project" value="TreeGrafter"/>
</dbReference>
<dbReference type="PRINTS" id="PR00452">
    <property type="entry name" value="SH3DOMAIN"/>
</dbReference>
<keyword evidence="3" id="KW-0963">Cytoplasm</keyword>
<feature type="domain" description="SH3" evidence="7">
    <location>
        <begin position="704"/>
        <end position="765"/>
    </location>
</feature>
<dbReference type="GO" id="GO:0009898">
    <property type="term" value="C:cytoplasmic side of plasma membrane"/>
    <property type="evidence" value="ECO:0007669"/>
    <property type="project" value="TreeGrafter"/>
</dbReference>
<dbReference type="AlphaFoldDB" id="A0AAF0ET53"/>
<dbReference type="InterPro" id="IPR001452">
    <property type="entry name" value="SH3_domain"/>
</dbReference>
<reference evidence="8" key="1">
    <citation type="submission" date="2023-03" db="EMBL/GenBank/DDBJ databases">
        <title>Mating type loci evolution in Malassezia.</title>
        <authorList>
            <person name="Coelho M.A."/>
        </authorList>
    </citation>
    <scope>NUCLEOTIDE SEQUENCE</scope>
    <source>
        <strain evidence="8">CBS 11721</strain>
    </source>
</reference>
<dbReference type="EMBL" id="CP119880">
    <property type="protein sequence ID" value="WFD36295.1"/>
    <property type="molecule type" value="Genomic_DNA"/>
</dbReference>
<dbReference type="SMART" id="SM00326">
    <property type="entry name" value="SH3"/>
    <property type="match status" value="1"/>
</dbReference>
<dbReference type="FunFam" id="2.30.30.40:FF:000312">
    <property type="entry name" value="Related to Cell division control protein 15"/>
    <property type="match status" value="1"/>
</dbReference>
<organism evidence="8 9">
    <name type="scientific">Malassezia cuniculi</name>
    <dbReference type="NCBI Taxonomy" id="948313"/>
    <lineage>
        <taxon>Eukaryota</taxon>
        <taxon>Fungi</taxon>
        <taxon>Dikarya</taxon>
        <taxon>Basidiomycota</taxon>
        <taxon>Ustilaginomycotina</taxon>
        <taxon>Malasseziomycetes</taxon>
        <taxon>Malasseziales</taxon>
        <taxon>Malasseziaceae</taxon>
        <taxon>Malassezia</taxon>
    </lineage>
</organism>
<dbReference type="InterPro" id="IPR001060">
    <property type="entry name" value="FCH_dom"/>
</dbReference>